<evidence type="ECO:0000313" key="6">
    <source>
        <dbReference type="Proteomes" id="UP000179047"/>
    </source>
</evidence>
<dbReference type="EMBL" id="MGKP01000009">
    <property type="protein sequence ID" value="OGN29171.1"/>
    <property type="molecule type" value="Genomic_DNA"/>
</dbReference>
<dbReference type="Pfam" id="PF01084">
    <property type="entry name" value="Ribosomal_S18"/>
    <property type="match status" value="1"/>
</dbReference>
<dbReference type="SUPFAM" id="SSF46911">
    <property type="entry name" value="Ribosomal protein S18"/>
    <property type="match status" value="1"/>
</dbReference>
<dbReference type="InterPro" id="IPR001648">
    <property type="entry name" value="Ribosomal_bS18"/>
</dbReference>
<dbReference type="STRING" id="1802701.A3A33_02835"/>
<comment type="caution">
    <text evidence="5">The sequence shown here is derived from an EMBL/GenBank/DDBJ whole genome shotgun (WGS) entry which is preliminary data.</text>
</comment>
<dbReference type="Gene3D" id="4.10.640.10">
    <property type="entry name" value="Ribosomal protein S18"/>
    <property type="match status" value="1"/>
</dbReference>
<dbReference type="PANTHER" id="PTHR13479:SF40">
    <property type="entry name" value="SMALL RIBOSOMAL SUBUNIT PROTEIN BS18M"/>
    <property type="match status" value="1"/>
</dbReference>
<dbReference type="GO" id="GO:0070181">
    <property type="term" value="F:small ribosomal subunit rRNA binding"/>
    <property type="evidence" value="ECO:0007669"/>
    <property type="project" value="TreeGrafter"/>
</dbReference>
<dbReference type="GO" id="GO:0022627">
    <property type="term" value="C:cytosolic small ribosomal subunit"/>
    <property type="evidence" value="ECO:0007669"/>
    <property type="project" value="TreeGrafter"/>
</dbReference>
<dbReference type="AlphaFoldDB" id="A0A1F8GV74"/>
<evidence type="ECO:0000256" key="4">
    <source>
        <dbReference type="RuleBase" id="RU003910"/>
    </source>
</evidence>
<protein>
    <submittedName>
        <fullName evidence="5">30S ribosomal protein S18</fullName>
    </submittedName>
</protein>
<dbReference type="PANTHER" id="PTHR13479">
    <property type="entry name" value="30S RIBOSOMAL PROTEIN S18"/>
    <property type="match status" value="1"/>
</dbReference>
<dbReference type="Proteomes" id="UP000179047">
    <property type="component" value="Unassembled WGS sequence"/>
</dbReference>
<evidence type="ECO:0000256" key="2">
    <source>
        <dbReference type="ARBA" id="ARBA00022980"/>
    </source>
</evidence>
<dbReference type="NCBIfam" id="TIGR00165">
    <property type="entry name" value="S18"/>
    <property type="match status" value="1"/>
</dbReference>
<dbReference type="PRINTS" id="PR00974">
    <property type="entry name" value="RIBOSOMALS18"/>
</dbReference>
<evidence type="ECO:0000256" key="3">
    <source>
        <dbReference type="ARBA" id="ARBA00023274"/>
    </source>
</evidence>
<evidence type="ECO:0000256" key="1">
    <source>
        <dbReference type="ARBA" id="ARBA00005589"/>
    </source>
</evidence>
<name>A0A1F8GV74_9BACT</name>
<keyword evidence="3 4" id="KW-0687">Ribonucleoprotein</keyword>
<keyword evidence="2 4" id="KW-0689">Ribosomal protein</keyword>
<gene>
    <name evidence="5" type="ORF">A3A33_02835</name>
</gene>
<evidence type="ECO:0000313" key="5">
    <source>
        <dbReference type="EMBL" id="OGN29171.1"/>
    </source>
</evidence>
<reference evidence="5 6" key="1">
    <citation type="journal article" date="2016" name="Nat. Commun.">
        <title>Thousands of microbial genomes shed light on interconnected biogeochemical processes in an aquifer system.</title>
        <authorList>
            <person name="Anantharaman K."/>
            <person name="Brown C.T."/>
            <person name="Hug L.A."/>
            <person name="Sharon I."/>
            <person name="Castelle C.J."/>
            <person name="Probst A.J."/>
            <person name="Thomas B.C."/>
            <person name="Singh A."/>
            <person name="Wilkins M.J."/>
            <person name="Karaoz U."/>
            <person name="Brodie E.L."/>
            <person name="Williams K.H."/>
            <person name="Hubbard S.S."/>
            <person name="Banfield J.F."/>
        </authorList>
    </citation>
    <scope>NUCLEOTIDE SEQUENCE [LARGE SCALE GENOMIC DNA]</scope>
</reference>
<proteinExistence type="inferred from homology"/>
<dbReference type="InterPro" id="IPR036870">
    <property type="entry name" value="Ribosomal_bS18_sf"/>
</dbReference>
<organism evidence="5 6">
    <name type="scientific">Candidatus Yanofskybacteria bacterium RIFCSPLOWO2_01_FULL_49_25</name>
    <dbReference type="NCBI Taxonomy" id="1802701"/>
    <lineage>
        <taxon>Bacteria</taxon>
        <taxon>Candidatus Yanofskyibacteriota</taxon>
    </lineage>
</organism>
<dbReference type="GO" id="GO:0003735">
    <property type="term" value="F:structural constituent of ribosome"/>
    <property type="evidence" value="ECO:0007669"/>
    <property type="project" value="InterPro"/>
</dbReference>
<accession>A0A1F8GV74</accession>
<dbReference type="GO" id="GO:0006412">
    <property type="term" value="P:translation"/>
    <property type="evidence" value="ECO:0007669"/>
    <property type="project" value="InterPro"/>
</dbReference>
<sequence>MPQEPCPACQEKVNYVDYKQTDILRKFVSGQFKMFGASRTGLCNKHQRDVANAIKLARFMALMPYTRNQTRKK</sequence>
<comment type="similarity">
    <text evidence="1 4">Belongs to the bacterial ribosomal protein bS18 family.</text>
</comment>